<sequence>MASFATLFNRVKPYLAVILLQFGFSGMSIISKFALDKGMSQHILVVYRHAIATALIAPFAIVLDRPVIDQNLYYTGMKYTSATFASAMCNVLPAFAFVMAWFFRLEKVNIRRLHSQAKVLGTTVTVGGAMLMTLLKGSILNLPWSKGGSNHQDSSSASAHTQDLIKGALMITAGCISWSGFIILQAFTLNSYPAELSLAALICLMGTVESSALALALEWKNPTAWSIHLDVKFLAALYSGVICSGIGYYVQGLVMKEKGPVFVSAFNPLSMVIVAILGSFFLAEAICIGRLIGAFVIVIGLYLVLWGKNKDETSSESDNNSVAPTAQERLNP</sequence>
<feature type="transmembrane region" description="Helical" evidence="6">
    <location>
        <begin position="124"/>
        <end position="144"/>
    </location>
</feature>
<feature type="region of interest" description="Disordered" evidence="7">
    <location>
        <begin position="311"/>
        <end position="332"/>
    </location>
</feature>
<dbReference type="SUPFAM" id="SSF103481">
    <property type="entry name" value="Multidrug resistance efflux transporter EmrE"/>
    <property type="match status" value="2"/>
</dbReference>
<feature type="transmembrane region" description="Helical" evidence="6">
    <location>
        <begin position="262"/>
        <end position="282"/>
    </location>
</feature>
<dbReference type="Proteomes" id="UP001163823">
    <property type="component" value="Chromosome 3"/>
</dbReference>
<keyword evidence="10" id="KW-1185">Reference proteome</keyword>
<dbReference type="Pfam" id="PF00892">
    <property type="entry name" value="EamA"/>
    <property type="match status" value="1"/>
</dbReference>
<feature type="transmembrane region" description="Helical" evidence="6">
    <location>
        <begin position="196"/>
        <end position="219"/>
    </location>
</feature>
<feature type="domain" description="EamA" evidence="8">
    <location>
        <begin position="166"/>
        <end position="305"/>
    </location>
</feature>
<dbReference type="PANTHER" id="PTHR31218">
    <property type="entry name" value="WAT1-RELATED PROTEIN"/>
    <property type="match status" value="1"/>
</dbReference>
<evidence type="ECO:0000256" key="7">
    <source>
        <dbReference type="SAM" id="MobiDB-lite"/>
    </source>
</evidence>
<evidence type="ECO:0000256" key="2">
    <source>
        <dbReference type="ARBA" id="ARBA00007635"/>
    </source>
</evidence>
<dbReference type="KEGG" id="qsa:O6P43_005701"/>
<keyword evidence="4 6" id="KW-1133">Transmembrane helix</keyword>
<name>A0AAD7Q6L2_QUISA</name>
<feature type="compositionally biased region" description="Polar residues" evidence="7">
    <location>
        <begin position="316"/>
        <end position="332"/>
    </location>
</feature>
<keyword evidence="5 6" id="KW-0472">Membrane</keyword>
<proteinExistence type="inferred from homology"/>
<feature type="transmembrane region" description="Helical" evidence="6">
    <location>
        <begin position="14"/>
        <end position="33"/>
    </location>
</feature>
<dbReference type="GO" id="GO:0016020">
    <property type="term" value="C:membrane"/>
    <property type="evidence" value="ECO:0007669"/>
    <property type="project" value="UniProtKB-SubCell"/>
</dbReference>
<dbReference type="GO" id="GO:0022857">
    <property type="term" value="F:transmembrane transporter activity"/>
    <property type="evidence" value="ECO:0007669"/>
    <property type="project" value="InterPro"/>
</dbReference>
<dbReference type="AlphaFoldDB" id="A0AAD7Q6L2"/>
<dbReference type="InterPro" id="IPR000620">
    <property type="entry name" value="EamA_dom"/>
</dbReference>
<evidence type="ECO:0000256" key="1">
    <source>
        <dbReference type="ARBA" id="ARBA00004141"/>
    </source>
</evidence>
<evidence type="ECO:0000256" key="6">
    <source>
        <dbReference type="RuleBase" id="RU363077"/>
    </source>
</evidence>
<dbReference type="EMBL" id="JARAOO010000003">
    <property type="protein sequence ID" value="KAJ7975845.1"/>
    <property type="molecule type" value="Genomic_DNA"/>
</dbReference>
<evidence type="ECO:0000313" key="10">
    <source>
        <dbReference type="Proteomes" id="UP001163823"/>
    </source>
</evidence>
<organism evidence="9 10">
    <name type="scientific">Quillaja saponaria</name>
    <name type="common">Soap bark tree</name>
    <dbReference type="NCBI Taxonomy" id="32244"/>
    <lineage>
        <taxon>Eukaryota</taxon>
        <taxon>Viridiplantae</taxon>
        <taxon>Streptophyta</taxon>
        <taxon>Embryophyta</taxon>
        <taxon>Tracheophyta</taxon>
        <taxon>Spermatophyta</taxon>
        <taxon>Magnoliopsida</taxon>
        <taxon>eudicotyledons</taxon>
        <taxon>Gunneridae</taxon>
        <taxon>Pentapetalae</taxon>
        <taxon>rosids</taxon>
        <taxon>fabids</taxon>
        <taxon>Fabales</taxon>
        <taxon>Quillajaceae</taxon>
        <taxon>Quillaja</taxon>
    </lineage>
</organism>
<feature type="transmembrane region" description="Helical" evidence="6">
    <location>
        <begin position="164"/>
        <end position="184"/>
    </location>
</feature>
<feature type="transmembrane region" description="Helical" evidence="6">
    <location>
        <begin position="288"/>
        <end position="307"/>
    </location>
</feature>
<feature type="transmembrane region" description="Helical" evidence="6">
    <location>
        <begin position="231"/>
        <end position="250"/>
    </location>
</feature>
<comment type="subcellular location">
    <subcellularLocation>
        <location evidence="1 6">Membrane</location>
        <topology evidence="1 6">Multi-pass membrane protein</topology>
    </subcellularLocation>
</comment>
<dbReference type="InterPro" id="IPR030184">
    <property type="entry name" value="WAT1-related"/>
</dbReference>
<evidence type="ECO:0000259" key="8">
    <source>
        <dbReference type="Pfam" id="PF00892"/>
    </source>
</evidence>
<keyword evidence="3 6" id="KW-0812">Transmembrane</keyword>
<feature type="transmembrane region" description="Helical" evidence="6">
    <location>
        <begin position="45"/>
        <end position="63"/>
    </location>
</feature>
<protein>
    <recommendedName>
        <fullName evidence="6">WAT1-related protein</fullName>
    </recommendedName>
</protein>
<accession>A0AAD7Q6L2</accession>
<evidence type="ECO:0000256" key="4">
    <source>
        <dbReference type="ARBA" id="ARBA00022989"/>
    </source>
</evidence>
<evidence type="ECO:0000256" key="5">
    <source>
        <dbReference type="ARBA" id="ARBA00023136"/>
    </source>
</evidence>
<feature type="transmembrane region" description="Helical" evidence="6">
    <location>
        <begin position="83"/>
        <end position="103"/>
    </location>
</feature>
<comment type="caution">
    <text evidence="9">The sequence shown here is derived from an EMBL/GenBank/DDBJ whole genome shotgun (WGS) entry which is preliminary data.</text>
</comment>
<reference evidence="9" key="1">
    <citation type="journal article" date="2023" name="Science">
        <title>Elucidation of the pathway for biosynthesis of saponin adjuvants from the soapbark tree.</title>
        <authorList>
            <person name="Reed J."/>
            <person name="Orme A."/>
            <person name="El-Demerdash A."/>
            <person name="Owen C."/>
            <person name="Martin L.B.B."/>
            <person name="Misra R.C."/>
            <person name="Kikuchi S."/>
            <person name="Rejzek M."/>
            <person name="Martin A.C."/>
            <person name="Harkess A."/>
            <person name="Leebens-Mack J."/>
            <person name="Louveau T."/>
            <person name="Stephenson M.J."/>
            <person name="Osbourn A."/>
        </authorList>
    </citation>
    <scope>NUCLEOTIDE SEQUENCE</scope>
    <source>
        <strain evidence="9">S10</strain>
    </source>
</reference>
<comment type="similarity">
    <text evidence="2 6">Belongs to the drug/metabolite transporter (DMT) superfamily. Plant drug/metabolite exporter (P-DME) (TC 2.A.7.4) family.</text>
</comment>
<dbReference type="InterPro" id="IPR037185">
    <property type="entry name" value="EmrE-like"/>
</dbReference>
<gene>
    <name evidence="9" type="ORF">O6P43_005701</name>
</gene>
<evidence type="ECO:0000256" key="3">
    <source>
        <dbReference type="ARBA" id="ARBA00022692"/>
    </source>
</evidence>
<evidence type="ECO:0000313" key="9">
    <source>
        <dbReference type="EMBL" id="KAJ7975845.1"/>
    </source>
</evidence>